<dbReference type="InterPro" id="IPR050988">
    <property type="entry name" value="Mannitol_DH/Oxidoreductase"/>
</dbReference>
<name>A0A1V2DUY8_9GAMM</name>
<dbReference type="EMBL" id="MSCW01000004">
    <property type="protein sequence ID" value="ONF44319.1"/>
    <property type="molecule type" value="Genomic_DNA"/>
</dbReference>
<protein>
    <submittedName>
        <fullName evidence="6">Mannitol dehydrogenase</fullName>
    </submittedName>
</protein>
<dbReference type="InterPro" id="IPR023027">
    <property type="entry name" value="Mannitol_DH_CS"/>
</dbReference>
<feature type="domain" description="Mannitol dehydrogenase C-terminal" evidence="5">
    <location>
        <begin position="287"/>
        <end position="476"/>
    </location>
</feature>
<dbReference type="Proteomes" id="UP000189339">
    <property type="component" value="Unassembled WGS sequence"/>
</dbReference>
<evidence type="ECO:0000256" key="3">
    <source>
        <dbReference type="ARBA" id="ARBA00061451"/>
    </source>
</evidence>
<evidence type="ECO:0000313" key="7">
    <source>
        <dbReference type="Proteomes" id="UP000189339"/>
    </source>
</evidence>
<keyword evidence="7" id="KW-1185">Reference proteome</keyword>
<feature type="domain" description="Mannitol dehydrogenase N-terminal" evidence="4">
    <location>
        <begin position="28"/>
        <end position="278"/>
    </location>
</feature>
<dbReference type="InterPro" id="IPR013328">
    <property type="entry name" value="6PGD_dom2"/>
</dbReference>
<evidence type="ECO:0000256" key="2">
    <source>
        <dbReference type="ARBA" id="ARBA00023027"/>
    </source>
</evidence>
<proteinExistence type="inferred from homology"/>
<dbReference type="Gene3D" id="3.40.50.720">
    <property type="entry name" value="NAD(P)-binding Rossmann-like Domain"/>
    <property type="match status" value="1"/>
</dbReference>
<dbReference type="AlphaFoldDB" id="A0A1V2DUY8"/>
<evidence type="ECO:0000313" key="6">
    <source>
        <dbReference type="EMBL" id="ONF44319.1"/>
    </source>
</evidence>
<comment type="caution">
    <text evidence="6">The sequence shown here is derived from an EMBL/GenBank/DDBJ whole genome shotgun (WGS) entry which is preliminary data.</text>
</comment>
<dbReference type="PANTHER" id="PTHR43362">
    <property type="entry name" value="MANNITOL DEHYDROGENASE DSF1-RELATED"/>
    <property type="match status" value="1"/>
</dbReference>
<sequence>MKLNSETLARLPARVLRPVYDRRRVRQGIVHIGVGGFHRAHQAIYTEQLLQQGQAMEWGICGAGLRPEDRAMREALVSQDYLYTLYELGDSADTRIQVVGAIGDFLLADEDRPGLIARLASPQTRIVSLTITEGGYCTDDDTGEFLADLPAIRHDLAHPEAPTTVFGFLAEALARRRAAGVAPFTVMSCDNLPHNGRVARNALLGFARRRDPALGDWIAEHVCFPNSMVDRITPTTSDAHRRRLQAETGIEDAWPVVAEPFSQWVLEDRFCDGRPAWETVGVQFTDDVTPYEDMKIGLLNGGHQALAYLGALLGHRYAHETMQDRQLRDYVRAYMDRDVTPGLKPVPGIDLTAYKDTLIQRFANVAIGDQISRIGYDGSSRLPKFVVPTLMRQIDTGAPLARTALIFAAWVQYQRAVDEQGRPFTVGDPRAEQVAQATRPGPDQVERVLALEPVFGRKIPACPAFVDAFRRQLERLQTLGVRRTLALTLAE</sequence>
<dbReference type="SUPFAM" id="SSF48179">
    <property type="entry name" value="6-phosphogluconate dehydrogenase C-terminal domain-like"/>
    <property type="match status" value="1"/>
</dbReference>
<dbReference type="GO" id="GO:0019594">
    <property type="term" value="P:mannitol metabolic process"/>
    <property type="evidence" value="ECO:0007669"/>
    <property type="project" value="InterPro"/>
</dbReference>
<dbReference type="Pfam" id="PF01232">
    <property type="entry name" value="Mannitol_dh"/>
    <property type="match status" value="1"/>
</dbReference>
<dbReference type="InterPro" id="IPR008927">
    <property type="entry name" value="6-PGluconate_DH-like_C_sf"/>
</dbReference>
<dbReference type="InterPro" id="IPR013131">
    <property type="entry name" value="Mannitol_DH_N"/>
</dbReference>
<dbReference type="SUPFAM" id="SSF51735">
    <property type="entry name" value="NAD(P)-binding Rossmann-fold domains"/>
    <property type="match status" value="1"/>
</dbReference>
<dbReference type="FunFam" id="3.40.50.720:FF:000129">
    <property type="entry name" value="D-mannonate oxidoreductase"/>
    <property type="match status" value="1"/>
</dbReference>
<evidence type="ECO:0000256" key="1">
    <source>
        <dbReference type="ARBA" id="ARBA00023002"/>
    </source>
</evidence>
<reference evidence="6 7" key="1">
    <citation type="submission" date="2016-12" db="EMBL/GenBank/DDBJ databases">
        <title>Marinobacter lutaoensis whole genome sequencing.</title>
        <authorList>
            <person name="Verma A."/>
            <person name="Krishnamurthi S."/>
        </authorList>
    </citation>
    <scope>NUCLEOTIDE SEQUENCE [LARGE SCALE GENOMIC DNA]</scope>
    <source>
        <strain evidence="6 7">T5054</strain>
    </source>
</reference>
<dbReference type="STRING" id="135739.BTO32_04840"/>
<dbReference type="RefSeq" id="WP_076723333.1">
    <property type="nucleotide sequence ID" value="NZ_MSCW01000004.1"/>
</dbReference>
<evidence type="ECO:0000259" key="4">
    <source>
        <dbReference type="Pfam" id="PF01232"/>
    </source>
</evidence>
<keyword evidence="1" id="KW-0560">Oxidoreductase</keyword>
<dbReference type="PANTHER" id="PTHR43362:SF1">
    <property type="entry name" value="MANNITOL DEHYDROGENASE 2-RELATED"/>
    <property type="match status" value="1"/>
</dbReference>
<comment type="similarity">
    <text evidence="3">Belongs to the mannitol dehydrogenase family. UxuB subfamily.</text>
</comment>
<dbReference type="InterPro" id="IPR013118">
    <property type="entry name" value="Mannitol_DH_C"/>
</dbReference>
<dbReference type="GO" id="GO:0016616">
    <property type="term" value="F:oxidoreductase activity, acting on the CH-OH group of donors, NAD or NADP as acceptor"/>
    <property type="evidence" value="ECO:0007669"/>
    <property type="project" value="TreeGrafter"/>
</dbReference>
<dbReference type="PRINTS" id="PR00084">
    <property type="entry name" value="MTLDHDRGNASE"/>
</dbReference>
<keyword evidence="2" id="KW-0520">NAD</keyword>
<gene>
    <name evidence="6" type="ORF">BTO32_04840</name>
</gene>
<dbReference type="InterPro" id="IPR036291">
    <property type="entry name" value="NAD(P)-bd_dom_sf"/>
</dbReference>
<dbReference type="PROSITE" id="PS00974">
    <property type="entry name" value="MANNITOL_DHGENASE"/>
    <property type="match status" value="1"/>
</dbReference>
<evidence type="ECO:0000259" key="5">
    <source>
        <dbReference type="Pfam" id="PF08125"/>
    </source>
</evidence>
<dbReference type="InterPro" id="IPR000669">
    <property type="entry name" value="Mannitol_DH"/>
</dbReference>
<organism evidence="6 7">
    <name type="scientific">Marinobacter lutaoensis</name>
    <dbReference type="NCBI Taxonomy" id="135739"/>
    <lineage>
        <taxon>Bacteria</taxon>
        <taxon>Pseudomonadati</taxon>
        <taxon>Pseudomonadota</taxon>
        <taxon>Gammaproteobacteria</taxon>
        <taxon>Pseudomonadales</taxon>
        <taxon>Marinobacteraceae</taxon>
        <taxon>Marinobacter</taxon>
    </lineage>
</organism>
<dbReference type="Gene3D" id="1.10.1040.10">
    <property type="entry name" value="N-(1-d-carboxylethyl)-l-norvaline Dehydrogenase, domain 2"/>
    <property type="match status" value="1"/>
</dbReference>
<dbReference type="Pfam" id="PF08125">
    <property type="entry name" value="Mannitol_dh_C"/>
    <property type="match status" value="1"/>
</dbReference>
<dbReference type="OrthoDB" id="271711at2"/>
<accession>A0A1V2DUY8</accession>